<dbReference type="Gene3D" id="1.25.40.10">
    <property type="entry name" value="Tetratricopeptide repeat domain"/>
    <property type="match status" value="1"/>
</dbReference>
<dbReference type="Proteomes" id="UP001634393">
    <property type="component" value="Unassembled WGS sequence"/>
</dbReference>
<keyword evidence="3" id="KW-1185">Reference proteome</keyword>
<comment type="caution">
    <text evidence="2">The sequence shown here is derived from an EMBL/GenBank/DDBJ whole genome shotgun (WGS) entry which is preliminary data.</text>
</comment>
<sequence>METDFSISPKLEHYCCMIDLLCRNDRLEEAIELRSNEPGVHALLSNIHASMGQWSKALQARKVMEENGIWKQRGSSSII</sequence>
<keyword evidence="1" id="KW-0677">Repeat</keyword>
<organism evidence="2 3">
    <name type="scientific">Penstemon smallii</name>
    <dbReference type="NCBI Taxonomy" id="265156"/>
    <lineage>
        <taxon>Eukaryota</taxon>
        <taxon>Viridiplantae</taxon>
        <taxon>Streptophyta</taxon>
        <taxon>Embryophyta</taxon>
        <taxon>Tracheophyta</taxon>
        <taxon>Spermatophyta</taxon>
        <taxon>Magnoliopsida</taxon>
        <taxon>eudicotyledons</taxon>
        <taxon>Gunneridae</taxon>
        <taxon>Pentapetalae</taxon>
        <taxon>asterids</taxon>
        <taxon>lamiids</taxon>
        <taxon>Lamiales</taxon>
        <taxon>Plantaginaceae</taxon>
        <taxon>Cheloneae</taxon>
        <taxon>Penstemon</taxon>
    </lineage>
</organism>
<dbReference type="EMBL" id="JBJXBP010000004">
    <property type="protein sequence ID" value="KAL3834444.1"/>
    <property type="molecule type" value="Genomic_DNA"/>
</dbReference>
<dbReference type="NCBIfam" id="TIGR00756">
    <property type="entry name" value="PPR"/>
    <property type="match status" value="1"/>
</dbReference>
<dbReference type="InterPro" id="IPR002885">
    <property type="entry name" value="PPR_rpt"/>
</dbReference>
<evidence type="ECO:0008006" key="4">
    <source>
        <dbReference type="Google" id="ProtNLM"/>
    </source>
</evidence>
<dbReference type="InterPro" id="IPR011990">
    <property type="entry name" value="TPR-like_helical_dom_sf"/>
</dbReference>
<evidence type="ECO:0000256" key="1">
    <source>
        <dbReference type="ARBA" id="ARBA00022737"/>
    </source>
</evidence>
<dbReference type="PANTHER" id="PTHR47926">
    <property type="entry name" value="PENTATRICOPEPTIDE REPEAT-CONTAINING PROTEIN"/>
    <property type="match status" value="1"/>
</dbReference>
<protein>
    <recommendedName>
        <fullName evidence="4">Pentatricopeptide repeat-containing protein</fullName>
    </recommendedName>
</protein>
<gene>
    <name evidence="2" type="ORF">ACJIZ3_009180</name>
</gene>
<proteinExistence type="predicted"/>
<reference evidence="2 3" key="1">
    <citation type="submission" date="2024-12" db="EMBL/GenBank/DDBJ databases">
        <title>The unique morphological basis and parallel evolutionary history of personate flowers in Penstemon.</title>
        <authorList>
            <person name="Depatie T.H."/>
            <person name="Wessinger C.A."/>
        </authorList>
    </citation>
    <scope>NUCLEOTIDE SEQUENCE [LARGE SCALE GENOMIC DNA]</scope>
    <source>
        <strain evidence="2">WTNN_2</strain>
        <tissue evidence="2">Leaf</tissue>
    </source>
</reference>
<dbReference type="Pfam" id="PF20431">
    <property type="entry name" value="E_motif"/>
    <property type="match status" value="1"/>
</dbReference>
<dbReference type="InterPro" id="IPR046848">
    <property type="entry name" value="E_motif"/>
</dbReference>
<name>A0ABD3TBR9_9LAMI</name>
<dbReference type="AlphaFoldDB" id="A0ABD3TBR9"/>
<evidence type="ECO:0000313" key="2">
    <source>
        <dbReference type="EMBL" id="KAL3834444.1"/>
    </source>
</evidence>
<dbReference type="InterPro" id="IPR046960">
    <property type="entry name" value="PPR_At4g14850-like_plant"/>
</dbReference>
<accession>A0ABD3TBR9</accession>
<evidence type="ECO:0000313" key="3">
    <source>
        <dbReference type="Proteomes" id="UP001634393"/>
    </source>
</evidence>